<keyword evidence="6" id="KW-0472">Membrane</keyword>
<feature type="region of interest" description="Disordered" evidence="8">
    <location>
        <begin position="1"/>
        <end position="84"/>
    </location>
</feature>
<evidence type="ECO:0000259" key="9">
    <source>
        <dbReference type="Pfam" id="PF06148"/>
    </source>
</evidence>
<keyword evidence="4" id="KW-0653">Protein transport</keyword>
<feature type="non-terminal residue" evidence="10">
    <location>
        <position position="165"/>
    </location>
</feature>
<evidence type="ECO:0000256" key="7">
    <source>
        <dbReference type="ARBA" id="ARBA00031344"/>
    </source>
</evidence>
<evidence type="ECO:0000256" key="4">
    <source>
        <dbReference type="ARBA" id="ARBA00022927"/>
    </source>
</evidence>
<evidence type="ECO:0000256" key="1">
    <source>
        <dbReference type="ARBA" id="ARBA00004395"/>
    </source>
</evidence>
<evidence type="ECO:0000256" key="6">
    <source>
        <dbReference type="ARBA" id="ARBA00023136"/>
    </source>
</evidence>
<feature type="domain" description="Conserved oligomeric Golgi complex subunit 2 N-terminal" evidence="9">
    <location>
        <begin position="83"/>
        <end position="143"/>
    </location>
</feature>
<evidence type="ECO:0000256" key="2">
    <source>
        <dbReference type="ARBA" id="ARBA00020977"/>
    </source>
</evidence>
<feature type="compositionally biased region" description="Gly residues" evidence="8">
    <location>
        <begin position="64"/>
        <end position="82"/>
    </location>
</feature>
<dbReference type="AlphaFoldDB" id="A0A1X6NK96"/>
<comment type="subcellular location">
    <subcellularLocation>
        <location evidence="1">Golgi apparatus membrane</location>
        <topology evidence="1">Peripheral membrane protein</topology>
    </subcellularLocation>
</comment>
<keyword evidence="3" id="KW-0813">Transport</keyword>
<gene>
    <name evidence="10" type="ORF">BU14_1946s0001</name>
</gene>
<evidence type="ECO:0000256" key="3">
    <source>
        <dbReference type="ARBA" id="ARBA00022448"/>
    </source>
</evidence>
<evidence type="ECO:0000313" key="11">
    <source>
        <dbReference type="Proteomes" id="UP000218209"/>
    </source>
</evidence>
<sequence>MTSLSASPRYGAGESSASPRYGGGGGASTSPRYGGGASTSPRYGGGGSASPRTASRAPPTPRTGSGGGGGGGGGTPGGGRGGLCFDATALQDEALDVPAFVASARAVAPLPTVQADLAAHAGALTADLIGAMAADFGTFVALGPATADAGPAAAAAAPGLAALGG</sequence>
<evidence type="ECO:0000313" key="10">
    <source>
        <dbReference type="EMBL" id="OSX69027.1"/>
    </source>
</evidence>
<keyword evidence="5" id="KW-0333">Golgi apparatus</keyword>
<evidence type="ECO:0000256" key="8">
    <source>
        <dbReference type="SAM" id="MobiDB-lite"/>
    </source>
</evidence>
<dbReference type="GO" id="GO:0015031">
    <property type="term" value="P:protein transport"/>
    <property type="evidence" value="ECO:0007669"/>
    <property type="project" value="UniProtKB-KW"/>
</dbReference>
<dbReference type="EMBL" id="KV919850">
    <property type="protein sequence ID" value="OSX69027.1"/>
    <property type="molecule type" value="Genomic_DNA"/>
</dbReference>
<keyword evidence="11" id="KW-1185">Reference proteome</keyword>
<dbReference type="GO" id="GO:0000139">
    <property type="term" value="C:Golgi membrane"/>
    <property type="evidence" value="ECO:0007669"/>
    <property type="project" value="UniProtKB-SubCell"/>
</dbReference>
<dbReference type="Proteomes" id="UP000218209">
    <property type="component" value="Unassembled WGS sequence"/>
</dbReference>
<evidence type="ECO:0000256" key="5">
    <source>
        <dbReference type="ARBA" id="ARBA00023034"/>
    </source>
</evidence>
<dbReference type="Pfam" id="PF06148">
    <property type="entry name" value="COG2_N"/>
    <property type="match status" value="1"/>
</dbReference>
<reference evidence="10 11" key="1">
    <citation type="submission" date="2017-03" db="EMBL/GenBank/DDBJ databases">
        <title>WGS assembly of Porphyra umbilicalis.</title>
        <authorList>
            <person name="Brawley S.H."/>
            <person name="Blouin N.A."/>
            <person name="Ficko-Blean E."/>
            <person name="Wheeler G.L."/>
            <person name="Lohr M."/>
            <person name="Goodson H.V."/>
            <person name="Jenkins J.W."/>
            <person name="Blaby-Haas C.E."/>
            <person name="Helliwell K.E."/>
            <person name="Chan C."/>
            <person name="Marriage T."/>
            <person name="Bhattacharya D."/>
            <person name="Klein A.S."/>
            <person name="Badis Y."/>
            <person name="Brodie J."/>
            <person name="Cao Y."/>
            <person name="Collen J."/>
            <person name="Dittami S.M."/>
            <person name="Gachon C.M."/>
            <person name="Green B.R."/>
            <person name="Karpowicz S."/>
            <person name="Kim J.W."/>
            <person name="Kudahl U."/>
            <person name="Lin S."/>
            <person name="Michel G."/>
            <person name="Mittag M."/>
            <person name="Olson B.J."/>
            <person name="Pangilinan J."/>
            <person name="Peng Y."/>
            <person name="Qiu H."/>
            <person name="Shu S."/>
            <person name="Singer J.T."/>
            <person name="Smith A.G."/>
            <person name="Sprecher B.N."/>
            <person name="Wagner V."/>
            <person name="Wang W."/>
            <person name="Wang Z.-Y."/>
            <person name="Yan J."/>
            <person name="Yarish C."/>
            <person name="Zoeuner-Riek S."/>
            <person name="Zhuang Y."/>
            <person name="Zou Y."/>
            <person name="Lindquist E.A."/>
            <person name="Grimwood J."/>
            <person name="Barry K."/>
            <person name="Rokhsar D.S."/>
            <person name="Schmutz J."/>
            <person name="Stiller J.W."/>
            <person name="Grossman A.R."/>
            <person name="Prochnik S.E."/>
        </authorList>
    </citation>
    <scope>NUCLEOTIDE SEQUENCE [LARGE SCALE GENOMIC DNA]</scope>
    <source>
        <strain evidence="10">4086291</strain>
    </source>
</reference>
<protein>
    <recommendedName>
        <fullName evidence="2">Conserved oligomeric Golgi complex subunit 2</fullName>
    </recommendedName>
    <alternativeName>
        <fullName evidence="7">Component of oligomeric Golgi complex 2</fullName>
    </alternativeName>
</protein>
<dbReference type="InterPro" id="IPR024602">
    <property type="entry name" value="COG_su2_N"/>
</dbReference>
<feature type="compositionally biased region" description="Gly residues" evidence="8">
    <location>
        <begin position="21"/>
        <end position="48"/>
    </location>
</feature>
<organism evidence="10 11">
    <name type="scientific">Porphyra umbilicalis</name>
    <name type="common">Purple laver</name>
    <name type="synonym">Red alga</name>
    <dbReference type="NCBI Taxonomy" id="2786"/>
    <lineage>
        <taxon>Eukaryota</taxon>
        <taxon>Rhodophyta</taxon>
        <taxon>Bangiophyceae</taxon>
        <taxon>Bangiales</taxon>
        <taxon>Bangiaceae</taxon>
        <taxon>Porphyra</taxon>
    </lineage>
</organism>
<name>A0A1X6NK96_PORUM</name>
<accession>A0A1X6NK96</accession>
<proteinExistence type="predicted"/>